<dbReference type="OrthoDB" id="5789267at2759"/>
<protein>
    <recommendedName>
        <fullName evidence="1">Sdz-33 F-box domain-containing protein</fullName>
    </recommendedName>
</protein>
<dbReference type="AlphaFoldDB" id="G0N425"/>
<dbReference type="PANTHER" id="PTHR21503">
    <property type="entry name" value="F-BOX-CONTAINING HYPOTHETICAL PROTEIN C.ELEGANS"/>
    <property type="match status" value="1"/>
</dbReference>
<dbReference type="EMBL" id="GL379836">
    <property type="protein sequence ID" value="EGT52321.1"/>
    <property type="molecule type" value="Genomic_DNA"/>
</dbReference>
<evidence type="ECO:0000313" key="3">
    <source>
        <dbReference type="Proteomes" id="UP000008068"/>
    </source>
</evidence>
<accession>G0N425</accession>
<proteinExistence type="predicted"/>
<name>G0N425_CAEBE</name>
<evidence type="ECO:0000259" key="1">
    <source>
        <dbReference type="Pfam" id="PF07735"/>
    </source>
</evidence>
<feature type="domain" description="Sdz-33 F-box" evidence="1">
    <location>
        <begin position="206"/>
        <end position="262"/>
    </location>
</feature>
<dbReference type="Proteomes" id="UP000008068">
    <property type="component" value="Unassembled WGS sequence"/>
</dbReference>
<organism evidence="3">
    <name type="scientific">Caenorhabditis brenneri</name>
    <name type="common">Nematode worm</name>
    <dbReference type="NCBI Taxonomy" id="135651"/>
    <lineage>
        <taxon>Eukaryota</taxon>
        <taxon>Metazoa</taxon>
        <taxon>Ecdysozoa</taxon>
        <taxon>Nematoda</taxon>
        <taxon>Chromadorea</taxon>
        <taxon>Rhabditida</taxon>
        <taxon>Rhabditina</taxon>
        <taxon>Rhabditomorpha</taxon>
        <taxon>Rhabditoidea</taxon>
        <taxon>Rhabditidae</taxon>
        <taxon>Peloderinae</taxon>
        <taxon>Caenorhabditis</taxon>
    </lineage>
</organism>
<dbReference type="PANTHER" id="PTHR21503:SF8">
    <property type="entry name" value="F-BOX ASSOCIATED DOMAIN-CONTAINING PROTEIN-RELATED"/>
    <property type="match status" value="1"/>
</dbReference>
<sequence>MSLSRPVEFPLLKLPWLCIKTMFSSSIQNFFRIYFATISNRTRRIVKISNYPLQKVDVAQHRISRRIFMGKDKTWYFSQDQFEFGVPLVLNRNSEPFLTSSSLEGDSLRSYTAGDTPDALKMGIDFMIDVFRCSIRLLFFDGDKLSELSGLGITSVRELFIFDDKPVNITDLKYLLETMKVIDRYAFYVPIPANFSCDPQIFTHRRLSFMSNHSADWVTLDLLCQLDVSVLNVRYERFSKEDIVSYVTHWFNSENRKLEYAQFDFNNPVSQEHFEIEHLNPMPFDEKRRNRCSFVRWEGTDMSSGMDILRKDGLLATFYVESTSIIFHVWHKRFPDPVQQ</sequence>
<dbReference type="Pfam" id="PF07735">
    <property type="entry name" value="FBA_2"/>
    <property type="match status" value="1"/>
</dbReference>
<evidence type="ECO:0000313" key="2">
    <source>
        <dbReference type="EMBL" id="EGT52321.1"/>
    </source>
</evidence>
<dbReference type="HOGENOM" id="CLU_052088_1_0_1"/>
<dbReference type="InParanoid" id="G0N425"/>
<dbReference type="eggNOG" id="ENOG502TJSM">
    <property type="taxonomic scope" value="Eukaryota"/>
</dbReference>
<dbReference type="InterPro" id="IPR012885">
    <property type="entry name" value="F-box_Sdz-33"/>
</dbReference>
<gene>
    <name evidence="2" type="ORF">CAEBREN_25837</name>
</gene>
<reference evidence="3" key="1">
    <citation type="submission" date="2011-07" db="EMBL/GenBank/DDBJ databases">
        <authorList>
            <consortium name="Caenorhabditis brenneri Sequencing and Analysis Consortium"/>
            <person name="Wilson R.K."/>
        </authorList>
    </citation>
    <scope>NUCLEOTIDE SEQUENCE [LARGE SCALE GENOMIC DNA]</scope>
    <source>
        <strain evidence="3">PB2801</strain>
    </source>
</reference>
<keyword evidence="3" id="KW-1185">Reference proteome</keyword>